<keyword evidence="8" id="KW-1185">Reference proteome</keyword>
<dbReference type="EMBL" id="AP022843">
    <property type="protein sequence ID" value="BCB09106.1"/>
    <property type="molecule type" value="Genomic_DNA"/>
</dbReference>
<evidence type="ECO:0000313" key="7">
    <source>
        <dbReference type="EMBL" id="BCB09106.1"/>
    </source>
</evidence>
<proteinExistence type="predicted"/>
<evidence type="ECO:0000313" key="8">
    <source>
        <dbReference type="Proteomes" id="UP000502259"/>
    </source>
</evidence>
<dbReference type="CDD" id="cd07185">
    <property type="entry name" value="OmpA_C-like"/>
    <property type="match status" value="1"/>
</dbReference>
<name>A0A6F8U7K7_9GAMM</name>
<dbReference type="Pfam" id="PF04355">
    <property type="entry name" value="BamE"/>
    <property type="match status" value="1"/>
</dbReference>
<gene>
    <name evidence="7" type="ORF">HHSLTHF2_29960</name>
</gene>
<evidence type="ECO:0000256" key="3">
    <source>
        <dbReference type="ARBA" id="ARBA00023136"/>
    </source>
</evidence>
<evidence type="ECO:0000256" key="5">
    <source>
        <dbReference type="PROSITE-ProRule" id="PRU00473"/>
    </source>
</evidence>
<dbReference type="InterPro" id="IPR037873">
    <property type="entry name" value="BamE-like"/>
</dbReference>
<evidence type="ECO:0000256" key="1">
    <source>
        <dbReference type="ARBA" id="ARBA00004442"/>
    </source>
</evidence>
<feature type="domain" description="OmpA-like" evidence="6">
    <location>
        <begin position="159"/>
        <end position="284"/>
    </location>
</feature>
<dbReference type="PROSITE" id="PS51123">
    <property type="entry name" value="OMPA_2"/>
    <property type="match status" value="1"/>
</dbReference>
<dbReference type="PRINTS" id="PR01021">
    <property type="entry name" value="OMPADOMAIN"/>
</dbReference>
<evidence type="ECO:0000259" key="6">
    <source>
        <dbReference type="PROSITE" id="PS51123"/>
    </source>
</evidence>
<evidence type="ECO:0000256" key="2">
    <source>
        <dbReference type="ARBA" id="ARBA00022729"/>
    </source>
</evidence>
<evidence type="ECO:0000256" key="4">
    <source>
        <dbReference type="ARBA" id="ARBA00023237"/>
    </source>
</evidence>
<sequence>MNNLGNSLGHYFSDYVINKAALGAASIATVLVLTGCASPSNSDRTELGDADDGFPALADNWYDGGQFVDPDSVLRIAEGQSKEQVRQLIGNPHYAEGFFGVREWNYVFNLYTGNGNEYLTCQYQVHYGDDMTLESTRWRNAQCPALLIPIEVEEIAAEPREEKLTLSGDVLFDFDSDTLTLEGQRTVDQVTQAITNDFVNPSVLIAGYTDRFGNESYNLALSNARAETVGTRMATQGVRRSNIRTAGHGMADPIVECPGRVATLSVTECLRPNRRVEITVTETAR</sequence>
<keyword evidence="2" id="KW-0732">Signal</keyword>
<dbReference type="AlphaFoldDB" id="A0A6F8U7K7"/>
<comment type="subcellular location">
    <subcellularLocation>
        <location evidence="1">Cell outer membrane</location>
    </subcellularLocation>
</comment>
<dbReference type="InterPro" id="IPR006664">
    <property type="entry name" value="OMP_bac"/>
</dbReference>
<keyword evidence="3 5" id="KW-0472">Membrane</keyword>
<dbReference type="InterPro" id="IPR036737">
    <property type="entry name" value="OmpA-like_sf"/>
</dbReference>
<dbReference type="Gene3D" id="3.30.1330.60">
    <property type="entry name" value="OmpA-like domain"/>
    <property type="match status" value="1"/>
</dbReference>
<dbReference type="Pfam" id="PF00691">
    <property type="entry name" value="OmpA"/>
    <property type="match status" value="1"/>
</dbReference>
<dbReference type="PANTHER" id="PTHR30329">
    <property type="entry name" value="STATOR ELEMENT OF FLAGELLAR MOTOR COMPLEX"/>
    <property type="match status" value="1"/>
</dbReference>
<dbReference type="Proteomes" id="UP000502259">
    <property type="component" value="Chromosome"/>
</dbReference>
<dbReference type="Gene3D" id="3.30.1450.10">
    <property type="match status" value="1"/>
</dbReference>
<dbReference type="SUPFAM" id="SSF103088">
    <property type="entry name" value="OmpA-like"/>
    <property type="match status" value="1"/>
</dbReference>
<dbReference type="GO" id="GO:0009279">
    <property type="term" value="C:cell outer membrane"/>
    <property type="evidence" value="ECO:0007669"/>
    <property type="project" value="UniProtKB-SubCell"/>
</dbReference>
<accession>A0A6F8U7K7</accession>
<dbReference type="InterPro" id="IPR007450">
    <property type="entry name" value="BamE_dom"/>
</dbReference>
<reference evidence="7 8" key="1">
    <citation type="submission" date="2020-03" db="EMBL/GenBank/DDBJ databases">
        <title>Complete Genome Sequence of Halomonas hydrothermalis Strain Slthf2, Halophilic Bacterium Isolated from Deep-Sea Hydrothermal-Vent Environments.</title>
        <authorList>
            <person name="Takeyama N."/>
            <person name="Huang M."/>
            <person name="Sato K."/>
            <person name="Galipon J."/>
            <person name="Arakawa K."/>
        </authorList>
    </citation>
    <scope>NUCLEOTIDE SEQUENCE [LARGE SCALE GENOMIC DNA]</scope>
    <source>
        <strain evidence="7 8">Slthf2</strain>
    </source>
</reference>
<dbReference type="PANTHER" id="PTHR30329:SF21">
    <property type="entry name" value="LIPOPROTEIN YIAD-RELATED"/>
    <property type="match status" value="1"/>
</dbReference>
<protein>
    <submittedName>
        <fullName evidence="7">Membrane protein</fullName>
    </submittedName>
</protein>
<dbReference type="RefSeq" id="WP_172421882.1">
    <property type="nucleotide sequence ID" value="NZ_AP022843.1"/>
</dbReference>
<dbReference type="InterPro" id="IPR006665">
    <property type="entry name" value="OmpA-like"/>
</dbReference>
<organism evidence="7 8">
    <name type="scientific">Halomonas hydrothermalis</name>
    <dbReference type="NCBI Taxonomy" id="115561"/>
    <lineage>
        <taxon>Bacteria</taxon>
        <taxon>Pseudomonadati</taxon>
        <taxon>Pseudomonadota</taxon>
        <taxon>Gammaproteobacteria</taxon>
        <taxon>Oceanospirillales</taxon>
        <taxon>Halomonadaceae</taxon>
        <taxon>Halomonas</taxon>
    </lineage>
</organism>
<dbReference type="InterPro" id="IPR050330">
    <property type="entry name" value="Bact_OuterMem_StrucFunc"/>
</dbReference>
<keyword evidence="4" id="KW-0998">Cell outer membrane</keyword>